<gene>
    <name evidence="3" type="ORF">CFX0092_A0568</name>
</gene>
<dbReference type="RefSeq" id="WP_095042057.1">
    <property type="nucleotide sequence ID" value="NZ_LN890655.1"/>
</dbReference>
<dbReference type="AlphaFoldDB" id="A0A160SYP7"/>
<proteinExistence type="predicted"/>
<keyword evidence="1" id="KW-0812">Transmembrane</keyword>
<feature type="transmembrane region" description="Helical" evidence="1">
    <location>
        <begin position="380"/>
        <end position="399"/>
    </location>
</feature>
<evidence type="ECO:0000259" key="2">
    <source>
        <dbReference type="Pfam" id="PF13485"/>
    </source>
</evidence>
<evidence type="ECO:0000313" key="3">
    <source>
        <dbReference type="EMBL" id="CUS02446.2"/>
    </source>
</evidence>
<organism evidence="3 4">
    <name type="scientific">Candidatus Promineifilum breve</name>
    <dbReference type="NCBI Taxonomy" id="1806508"/>
    <lineage>
        <taxon>Bacteria</taxon>
        <taxon>Bacillati</taxon>
        <taxon>Chloroflexota</taxon>
        <taxon>Ardenticatenia</taxon>
        <taxon>Candidatus Promineifilales</taxon>
        <taxon>Candidatus Promineifilaceae</taxon>
        <taxon>Candidatus Promineifilum</taxon>
    </lineage>
</organism>
<keyword evidence="1" id="KW-1133">Transmembrane helix</keyword>
<dbReference type="KEGG" id="pbf:CFX0092_A0568"/>
<evidence type="ECO:0000256" key="1">
    <source>
        <dbReference type="SAM" id="Phobius"/>
    </source>
</evidence>
<dbReference type="Proteomes" id="UP000215027">
    <property type="component" value="Chromosome I"/>
</dbReference>
<dbReference type="EMBL" id="LN890655">
    <property type="protein sequence ID" value="CUS02446.2"/>
    <property type="molecule type" value="Genomic_DNA"/>
</dbReference>
<dbReference type="InterPro" id="IPR039568">
    <property type="entry name" value="Peptidase_MA-like_dom"/>
</dbReference>
<feature type="domain" description="Peptidase MA-like" evidence="2">
    <location>
        <begin position="188"/>
        <end position="366"/>
    </location>
</feature>
<protein>
    <recommendedName>
        <fullName evidence="2">Peptidase MA-like domain-containing protein</fullName>
    </recommendedName>
</protein>
<reference evidence="3" key="1">
    <citation type="submission" date="2016-01" db="EMBL/GenBank/DDBJ databases">
        <authorList>
            <person name="Mcilroy J.S."/>
            <person name="Karst M S."/>
            <person name="Albertsen M."/>
        </authorList>
    </citation>
    <scope>NUCLEOTIDE SEQUENCE</scope>
    <source>
        <strain evidence="3">Cfx-K</strain>
    </source>
</reference>
<sequence length="406" mass="44600">MISLLSSITPRRVRGLLVLWLLPLLLVAARQDEQIELRSTADYVYGQSMNFHLAAANVGRIESVTLFFRLGASPDSFSVDVPITPGERAEVVYTLDLSQTRLPPFGSITYWWELGREIGTPLRVPEQVISYVDDQFIWRQLVSTDEQGGGSIRIHWTADDEALGETARAITFEMLPAIGRLVPLEHIIPFDVYIYPSTADLGAALLLAGREYVPGRTYPDLGVALVTVVNPQTAETELRHELSRELVDLLLYQGLNQYALNVPPWLRRGLAGMVRGQSDPILDDALRSALVAETTIPFGELCAGLAIDDDLAAAQSEALVAFIAATYGDRAVVDLVNAFAAGDDCPTAVRQATKLSPEQLEATWRRAQSGRPGSRTLAEVAVWLVFVLAGFGLAGLLLWRPRRKHT</sequence>
<name>A0A160SYP7_9CHLR</name>
<dbReference type="Pfam" id="PF13485">
    <property type="entry name" value="Peptidase_MA_2"/>
    <property type="match status" value="1"/>
</dbReference>
<evidence type="ECO:0000313" key="4">
    <source>
        <dbReference type="Proteomes" id="UP000215027"/>
    </source>
</evidence>
<accession>A0A160SYP7</accession>
<keyword evidence="1" id="KW-0472">Membrane</keyword>
<keyword evidence="4" id="KW-1185">Reference proteome</keyword>
<dbReference type="OrthoDB" id="166074at2"/>